<feature type="compositionally biased region" description="Basic and acidic residues" evidence="1">
    <location>
        <begin position="16"/>
        <end position="30"/>
    </location>
</feature>
<evidence type="ECO:0000313" key="2">
    <source>
        <dbReference type="EMBL" id="MCW7755313.1"/>
    </source>
</evidence>
<reference evidence="2 3" key="1">
    <citation type="submission" date="2022-11" db="EMBL/GenBank/DDBJ databases">
        <title>Desulfobotulus tamanensis H1 sp. nov. - anaerobic, alkaliphilic, sulphate reducing bacterium isolated from terrestrial mud volcano.</title>
        <authorList>
            <person name="Frolova A."/>
            <person name="Merkel A.Y."/>
            <person name="Slobodkin A.I."/>
        </authorList>
    </citation>
    <scope>NUCLEOTIDE SEQUENCE [LARGE SCALE GENOMIC DNA]</scope>
    <source>
        <strain evidence="2 3">H1</strain>
    </source>
</reference>
<evidence type="ECO:0000256" key="1">
    <source>
        <dbReference type="SAM" id="MobiDB-lite"/>
    </source>
</evidence>
<keyword evidence="3" id="KW-1185">Reference proteome</keyword>
<protein>
    <submittedName>
        <fullName evidence="2">Uncharacterized protein</fullName>
    </submittedName>
</protein>
<name>A0ABT3NCZ0_9BACT</name>
<gene>
    <name evidence="2" type="ORF">OOT00_15120</name>
</gene>
<sequence>MKFNSLFCRSTQSRQPSDRRSPQDRRESHDLTYFIHDNPERRMGGERRQSEERRKQWVRISDWYSVNCEEVGSAKK</sequence>
<proteinExistence type="predicted"/>
<dbReference type="EMBL" id="JAPFPW010000031">
    <property type="protein sequence ID" value="MCW7755313.1"/>
    <property type="molecule type" value="Genomic_DNA"/>
</dbReference>
<accession>A0ABT3NCZ0</accession>
<dbReference type="RefSeq" id="WP_265426254.1">
    <property type="nucleotide sequence ID" value="NZ_JAPFPW010000031.1"/>
</dbReference>
<comment type="caution">
    <text evidence="2">The sequence shown here is derived from an EMBL/GenBank/DDBJ whole genome shotgun (WGS) entry which is preliminary data.</text>
</comment>
<dbReference type="Proteomes" id="UP001209681">
    <property type="component" value="Unassembled WGS sequence"/>
</dbReference>
<organism evidence="2 3">
    <name type="scientific">Desulfobotulus pelophilus</name>
    <dbReference type="NCBI Taxonomy" id="2823377"/>
    <lineage>
        <taxon>Bacteria</taxon>
        <taxon>Pseudomonadati</taxon>
        <taxon>Thermodesulfobacteriota</taxon>
        <taxon>Desulfobacteria</taxon>
        <taxon>Desulfobacterales</taxon>
        <taxon>Desulfobacteraceae</taxon>
        <taxon>Desulfobotulus</taxon>
    </lineage>
</organism>
<evidence type="ECO:0000313" key="3">
    <source>
        <dbReference type="Proteomes" id="UP001209681"/>
    </source>
</evidence>
<feature type="region of interest" description="Disordered" evidence="1">
    <location>
        <begin position="1"/>
        <end position="30"/>
    </location>
</feature>